<feature type="transmembrane region" description="Helical" evidence="1">
    <location>
        <begin position="153"/>
        <end position="173"/>
    </location>
</feature>
<keyword evidence="1" id="KW-0472">Membrane</keyword>
<feature type="transmembrane region" description="Helical" evidence="1">
    <location>
        <begin position="34"/>
        <end position="53"/>
    </location>
</feature>
<feature type="transmembrane region" description="Helical" evidence="1">
    <location>
        <begin position="62"/>
        <end position="82"/>
    </location>
</feature>
<feature type="transmembrane region" description="Helical" evidence="1">
    <location>
        <begin position="238"/>
        <end position="258"/>
    </location>
</feature>
<dbReference type="EMBL" id="MEUW01000013">
    <property type="protein sequence ID" value="OGC44614.1"/>
    <property type="molecule type" value="Genomic_DNA"/>
</dbReference>
<protein>
    <submittedName>
        <fullName evidence="2">Uncharacterized protein</fullName>
    </submittedName>
</protein>
<keyword evidence="1" id="KW-1133">Transmembrane helix</keyword>
<reference evidence="2 3" key="1">
    <citation type="journal article" date="2016" name="Nat. Commun.">
        <title>Thousands of microbial genomes shed light on interconnected biogeochemical processes in an aquifer system.</title>
        <authorList>
            <person name="Anantharaman K."/>
            <person name="Brown C.T."/>
            <person name="Hug L.A."/>
            <person name="Sharon I."/>
            <person name="Castelle C.J."/>
            <person name="Probst A.J."/>
            <person name="Thomas B.C."/>
            <person name="Singh A."/>
            <person name="Wilkins M.J."/>
            <person name="Karaoz U."/>
            <person name="Brodie E.L."/>
            <person name="Williams K.H."/>
            <person name="Hubbard S.S."/>
            <person name="Banfield J.F."/>
        </authorList>
    </citation>
    <scope>NUCLEOTIDE SEQUENCE [LARGE SCALE GENOMIC DNA]</scope>
</reference>
<evidence type="ECO:0000313" key="3">
    <source>
        <dbReference type="Proteomes" id="UP000176583"/>
    </source>
</evidence>
<gene>
    <name evidence="2" type="ORF">A2V54_00385</name>
</gene>
<feature type="transmembrane region" description="Helical" evidence="1">
    <location>
        <begin position="185"/>
        <end position="206"/>
    </location>
</feature>
<name>A0A1F4UI32_UNCKA</name>
<evidence type="ECO:0000313" key="2">
    <source>
        <dbReference type="EMBL" id="OGC44614.1"/>
    </source>
</evidence>
<evidence type="ECO:0000256" key="1">
    <source>
        <dbReference type="SAM" id="Phobius"/>
    </source>
</evidence>
<comment type="caution">
    <text evidence="2">The sequence shown here is derived from an EMBL/GenBank/DDBJ whole genome shotgun (WGS) entry which is preliminary data.</text>
</comment>
<feature type="transmembrane region" description="Helical" evidence="1">
    <location>
        <begin position="88"/>
        <end position="108"/>
    </location>
</feature>
<feature type="transmembrane region" description="Helical" evidence="1">
    <location>
        <begin position="12"/>
        <end position="28"/>
    </location>
</feature>
<sequence length="259" mass="29036">MFTFWRSKRARFFLISLIMAGILALLSFPQYQEYFGLTFVLPFASLLILPLALGRLGGVETLTFPVLPFFFSLGASLGQNLFPNFYPAIKIISWAAFLGGFYILLLALNVFKVGRIRKEKIPLERAAKPVVFIFAFASAFLLLTVLYKFGFGVVLNSALIFGLIFILAADAFWFLTTADLLERRFFTAAALLALAVVQVSLAFSFIPWKAHLRGISEATFFYSALGVSRAYFEKHLKYTIVLEYILVSLAVFVLAAVIR</sequence>
<feature type="transmembrane region" description="Helical" evidence="1">
    <location>
        <begin position="129"/>
        <end position="147"/>
    </location>
</feature>
<keyword evidence="1" id="KW-0812">Transmembrane</keyword>
<dbReference type="STRING" id="1802613.A2V54_00385"/>
<proteinExistence type="predicted"/>
<dbReference type="Proteomes" id="UP000176583">
    <property type="component" value="Unassembled WGS sequence"/>
</dbReference>
<accession>A0A1F4UI32</accession>
<organism evidence="2 3">
    <name type="scientific">candidate division WWE3 bacterium RBG_19FT_COMBO_53_11</name>
    <dbReference type="NCBI Taxonomy" id="1802613"/>
    <lineage>
        <taxon>Bacteria</taxon>
        <taxon>Katanobacteria</taxon>
    </lineage>
</organism>
<dbReference type="AlphaFoldDB" id="A0A1F4UI32"/>